<dbReference type="VEuPathDB" id="FungiDB:RhiirFUN_019196"/>
<dbReference type="HOGENOM" id="CLU_2455873_0_0_1"/>
<gene>
    <name evidence="1" type="ORF">GLOINDRAFT_111751</name>
</gene>
<organism evidence="1">
    <name type="scientific">Rhizophagus irregularis (strain DAOM 181602 / DAOM 197198 / MUCL 43194)</name>
    <name type="common">Arbuscular mycorrhizal fungus</name>
    <name type="synonym">Glomus intraradices</name>
    <dbReference type="NCBI Taxonomy" id="747089"/>
    <lineage>
        <taxon>Eukaryota</taxon>
        <taxon>Fungi</taxon>
        <taxon>Fungi incertae sedis</taxon>
        <taxon>Mucoromycota</taxon>
        <taxon>Glomeromycotina</taxon>
        <taxon>Glomeromycetes</taxon>
        <taxon>Glomerales</taxon>
        <taxon>Glomeraceae</taxon>
        <taxon>Rhizophagus</taxon>
    </lineage>
</organism>
<dbReference type="AlphaFoldDB" id="U9UQQ6"/>
<evidence type="ECO:0000313" key="1">
    <source>
        <dbReference type="EMBL" id="ESA22749.1"/>
    </source>
</evidence>
<sequence>MNSLAGKWNPHNYGGILRVVHLTVLRVRCGHREYFTDVDAFWREIELHEELQHIEEEASRSIMHDTKKVINTAIGNARSTIGNINNRLV</sequence>
<proteinExistence type="predicted"/>
<accession>U9UQQ6</accession>
<protein>
    <submittedName>
        <fullName evidence="1">Uncharacterized protein</fullName>
    </submittedName>
</protein>
<reference evidence="1" key="1">
    <citation type="submission" date="2013-07" db="EMBL/GenBank/DDBJ databases">
        <title>The genome of an arbuscular mycorrhizal fungus provides insights into the evolution of the oldest plant symbiosis.</title>
        <authorList>
            <consortium name="DOE Joint Genome Institute"/>
            <person name="Tisserant E."/>
            <person name="Malbreil M."/>
            <person name="Kuo A."/>
            <person name="Kohler A."/>
            <person name="Symeonidi A."/>
            <person name="Balestrini R."/>
            <person name="Charron P."/>
            <person name="Duensing N."/>
            <person name="Frei-dit-Frey N."/>
            <person name="Gianinazzi-Pearson V."/>
            <person name="Gilbert B."/>
            <person name="Handa Y."/>
            <person name="Hijri M."/>
            <person name="Kaul R."/>
            <person name="Kawaguchi M."/>
            <person name="Krajinski F."/>
            <person name="Lammers P."/>
            <person name="Lapierre D."/>
            <person name="Masclaux F.G."/>
            <person name="Murat C."/>
            <person name="Morin E."/>
            <person name="Ndikumana S."/>
            <person name="Pagni M."/>
            <person name="Petitpierre D."/>
            <person name="Requena N."/>
            <person name="Rosikiewicz P."/>
            <person name="Riley R."/>
            <person name="Saito K."/>
            <person name="San Clemente H."/>
            <person name="Shapiro H."/>
            <person name="van Tuinen D."/>
            <person name="Becard G."/>
            <person name="Bonfante P."/>
            <person name="Paszkowski U."/>
            <person name="Shachar-Hill Y."/>
            <person name="Young J.P."/>
            <person name="Sanders I.R."/>
            <person name="Henrissat B."/>
            <person name="Rensing S.A."/>
            <person name="Grigoriev I.V."/>
            <person name="Corradi N."/>
            <person name="Roux C."/>
            <person name="Martin F."/>
        </authorList>
    </citation>
    <scope>NUCLEOTIDE SEQUENCE</scope>
    <source>
        <strain evidence="1">DAOM 197198</strain>
    </source>
</reference>
<name>U9UQQ6_RHIID</name>
<dbReference type="EMBL" id="KI275319">
    <property type="protein sequence ID" value="ESA22749.1"/>
    <property type="molecule type" value="Genomic_DNA"/>
</dbReference>